<proteinExistence type="predicted"/>
<evidence type="ECO:0000313" key="2">
    <source>
        <dbReference type="Proteomes" id="UP000270046"/>
    </source>
</evidence>
<dbReference type="KEGG" id="muh:HYN43_001945"/>
<name>A0A494VT60_9SPHI</name>
<protein>
    <submittedName>
        <fullName evidence="1">Uncharacterized protein</fullName>
    </submittedName>
</protein>
<gene>
    <name evidence="1" type="ORF">HYN43_001945</name>
</gene>
<keyword evidence="2" id="KW-1185">Reference proteome</keyword>
<evidence type="ECO:0000313" key="1">
    <source>
        <dbReference type="EMBL" id="AYL94132.1"/>
    </source>
</evidence>
<reference evidence="1 2" key="1">
    <citation type="submission" date="2018-10" db="EMBL/GenBank/DDBJ databases">
        <title>Genome sequencing of Mucilaginibacter sp. HYN0043.</title>
        <authorList>
            <person name="Kim M."/>
            <person name="Yi H."/>
        </authorList>
    </citation>
    <scope>NUCLEOTIDE SEQUENCE [LARGE SCALE GENOMIC DNA]</scope>
    <source>
        <strain evidence="1 2">HYN0043</strain>
    </source>
</reference>
<sequence>MNEVNIMCLNQNFQNLRINRMDERKFQIFALPAVVSSRPHTCVLSELEFGGIIRIFRICSAFCLFLNSPKFEFRQNPLIPPNPGSDKHSANSQIL</sequence>
<dbReference type="AlphaFoldDB" id="A0A494VT60"/>
<accession>A0A494VT60</accession>
<dbReference type="Proteomes" id="UP000270046">
    <property type="component" value="Chromosome"/>
</dbReference>
<dbReference type="EMBL" id="CP032869">
    <property type="protein sequence ID" value="AYL94132.1"/>
    <property type="molecule type" value="Genomic_DNA"/>
</dbReference>
<organism evidence="1 2">
    <name type="scientific">Mucilaginibacter celer</name>
    <dbReference type="NCBI Taxonomy" id="2305508"/>
    <lineage>
        <taxon>Bacteria</taxon>
        <taxon>Pseudomonadati</taxon>
        <taxon>Bacteroidota</taxon>
        <taxon>Sphingobacteriia</taxon>
        <taxon>Sphingobacteriales</taxon>
        <taxon>Sphingobacteriaceae</taxon>
        <taxon>Mucilaginibacter</taxon>
    </lineage>
</organism>